<dbReference type="CDD" id="cd06133">
    <property type="entry name" value="ERI-1_3'hExo_like"/>
    <property type="match status" value="1"/>
</dbReference>
<evidence type="ECO:0000256" key="2">
    <source>
        <dbReference type="ARBA" id="ARBA00022801"/>
    </source>
</evidence>
<accession>A0A1W0WTR4</accession>
<protein>
    <submittedName>
        <fullName evidence="5">3'-5' exoribonuclease 1</fullName>
    </submittedName>
</protein>
<reference evidence="6" key="1">
    <citation type="submission" date="2017-01" db="EMBL/GenBank/DDBJ databases">
        <title>Comparative genomics of anhydrobiosis in the tardigrade Hypsibius dujardini.</title>
        <authorList>
            <person name="Yoshida Y."/>
            <person name="Koutsovoulos G."/>
            <person name="Laetsch D."/>
            <person name="Stevens L."/>
            <person name="Kumar S."/>
            <person name="Horikawa D."/>
            <person name="Ishino K."/>
            <person name="Komine S."/>
            <person name="Tomita M."/>
            <person name="Blaxter M."/>
            <person name="Arakawa K."/>
        </authorList>
    </citation>
    <scope>NUCLEOTIDE SEQUENCE [LARGE SCALE GENOMIC DNA]</scope>
    <source>
        <strain evidence="6">Z151</strain>
    </source>
</reference>
<keyword evidence="3" id="KW-0269">Exonuclease</keyword>
<feature type="domain" description="Exonuclease" evidence="4">
    <location>
        <begin position="160"/>
        <end position="350"/>
    </location>
</feature>
<dbReference type="InterPro" id="IPR051274">
    <property type="entry name" value="3-5_Exoribonuclease"/>
</dbReference>
<evidence type="ECO:0000256" key="1">
    <source>
        <dbReference type="ARBA" id="ARBA00022722"/>
    </source>
</evidence>
<dbReference type="InterPro" id="IPR036397">
    <property type="entry name" value="RNaseH_sf"/>
</dbReference>
<dbReference type="EMBL" id="MTYJ01000048">
    <property type="protein sequence ID" value="OQV18580.1"/>
    <property type="molecule type" value="Genomic_DNA"/>
</dbReference>
<sequence length="405" mass="46033">MAALSVTDNFSDTFIFGEKKEEEDLSSEATVNLLPAKLEDTSSIPADHESRSLLSDEFVRNLQGFMQELGCDFLTPPRKTTEEEEFSNCTPPAPTVPAALNTEEEIEPEDTMVDMEEVRKRLVEKKLSDRGSDFILRTRLRIAEREVWADRPVEPPPLDYLIVLDFEATCEENKPPGTYDQEIIEFPAVLIDLKNQTIVAEFHSYVQPQRAKKLTDFCTALTGITQATVDAADQLPAVLLRFRKWITEQGLANNTKWCIVTDGSFDVALFLHCSCRLNHVPLPVYFKLFLHLPKFFQWIYLSDDPLKQRANMTGMLEHLALALEGRHHSGIDDARNLARICLAMLADGVKFRPTDLVDTHKQDERKPYCAKVWPIHKKKWLAAHRKAMNSVAGFRLLHAPNAGKK</sequence>
<dbReference type="InterPro" id="IPR047201">
    <property type="entry name" value="ERI-1_3'hExo-like"/>
</dbReference>
<gene>
    <name evidence="5" type="ORF">BV898_07406</name>
</gene>
<dbReference type="SMART" id="SM00479">
    <property type="entry name" value="EXOIII"/>
    <property type="match status" value="1"/>
</dbReference>
<keyword evidence="2" id="KW-0378">Hydrolase</keyword>
<dbReference type="SUPFAM" id="SSF53098">
    <property type="entry name" value="Ribonuclease H-like"/>
    <property type="match status" value="1"/>
</dbReference>
<keyword evidence="1" id="KW-0540">Nuclease</keyword>
<proteinExistence type="predicted"/>
<keyword evidence="6" id="KW-1185">Reference proteome</keyword>
<dbReference type="GO" id="GO:0000175">
    <property type="term" value="F:3'-5'-RNA exonuclease activity"/>
    <property type="evidence" value="ECO:0007669"/>
    <property type="project" value="InterPro"/>
</dbReference>
<dbReference type="PANTHER" id="PTHR23044:SF61">
    <property type="entry name" value="3'-5' EXORIBONUCLEASE 1-RELATED"/>
    <property type="match status" value="1"/>
</dbReference>
<evidence type="ECO:0000259" key="4">
    <source>
        <dbReference type="SMART" id="SM00479"/>
    </source>
</evidence>
<dbReference type="Pfam" id="PF00929">
    <property type="entry name" value="RNase_T"/>
    <property type="match status" value="1"/>
</dbReference>
<name>A0A1W0WTR4_HYPEX</name>
<dbReference type="Proteomes" id="UP000192578">
    <property type="component" value="Unassembled WGS sequence"/>
</dbReference>
<dbReference type="InterPro" id="IPR012337">
    <property type="entry name" value="RNaseH-like_sf"/>
</dbReference>
<dbReference type="PANTHER" id="PTHR23044">
    <property type="entry name" value="3'-5' EXONUCLEASE ERI1-RELATED"/>
    <property type="match status" value="1"/>
</dbReference>
<evidence type="ECO:0000313" key="6">
    <source>
        <dbReference type="Proteomes" id="UP000192578"/>
    </source>
</evidence>
<organism evidence="5 6">
    <name type="scientific">Hypsibius exemplaris</name>
    <name type="common">Freshwater tardigrade</name>
    <dbReference type="NCBI Taxonomy" id="2072580"/>
    <lineage>
        <taxon>Eukaryota</taxon>
        <taxon>Metazoa</taxon>
        <taxon>Ecdysozoa</taxon>
        <taxon>Tardigrada</taxon>
        <taxon>Eutardigrada</taxon>
        <taxon>Parachela</taxon>
        <taxon>Hypsibioidea</taxon>
        <taxon>Hypsibiidae</taxon>
        <taxon>Hypsibius</taxon>
    </lineage>
</organism>
<dbReference type="InterPro" id="IPR013520">
    <property type="entry name" value="Ribonucl_H"/>
</dbReference>
<dbReference type="OrthoDB" id="448399at2759"/>
<dbReference type="AlphaFoldDB" id="A0A1W0WTR4"/>
<evidence type="ECO:0000256" key="3">
    <source>
        <dbReference type="ARBA" id="ARBA00022839"/>
    </source>
</evidence>
<dbReference type="GO" id="GO:0003676">
    <property type="term" value="F:nucleic acid binding"/>
    <property type="evidence" value="ECO:0007669"/>
    <property type="project" value="InterPro"/>
</dbReference>
<comment type="caution">
    <text evidence="5">The sequence shown here is derived from an EMBL/GenBank/DDBJ whole genome shotgun (WGS) entry which is preliminary data.</text>
</comment>
<dbReference type="Gene3D" id="3.30.420.10">
    <property type="entry name" value="Ribonuclease H-like superfamily/Ribonuclease H"/>
    <property type="match status" value="1"/>
</dbReference>
<evidence type="ECO:0000313" key="5">
    <source>
        <dbReference type="EMBL" id="OQV18580.1"/>
    </source>
</evidence>